<keyword evidence="2 5" id="KW-0547">Nucleotide-binding</keyword>
<dbReference type="FunFam" id="1.10.560.10:FF:000017">
    <property type="entry name" value="T-complex protein 1 subunit eta"/>
    <property type="match status" value="1"/>
</dbReference>
<dbReference type="InterPro" id="IPR053374">
    <property type="entry name" value="TCP-1_chaperonin"/>
</dbReference>
<dbReference type="InterPro" id="IPR002194">
    <property type="entry name" value="Chaperonin_TCP-1_CS"/>
</dbReference>
<accession>Q74N99</accession>
<evidence type="ECO:0000313" key="6">
    <source>
        <dbReference type="EMBL" id="AAR38997.1"/>
    </source>
</evidence>
<dbReference type="InterPro" id="IPR002423">
    <property type="entry name" value="Cpn60/GroEL/TCP-1"/>
</dbReference>
<dbReference type="Pfam" id="PF00118">
    <property type="entry name" value="Cpn60_TCP1"/>
    <property type="match status" value="1"/>
</dbReference>
<protein>
    <submittedName>
        <fullName evidence="6">NEQ141</fullName>
    </submittedName>
</protein>
<proteinExistence type="inferred from homology"/>
<dbReference type="Gene3D" id="1.10.560.10">
    <property type="entry name" value="GroEL-like equatorial domain"/>
    <property type="match status" value="1"/>
</dbReference>
<keyword evidence="3 5" id="KW-0067">ATP-binding</keyword>
<evidence type="ECO:0000256" key="2">
    <source>
        <dbReference type="ARBA" id="ARBA00022741"/>
    </source>
</evidence>
<dbReference type="Proteomes" id="UP000000578">
    <property type="component" value="Chromosome"/>
</dbReference>
<dbReference type="InterPro" id="IPR012714">
    <property type="entry name" value="Thermosome_arc"/>
</dbReference>
<name>Q74N99_NANEQ</name>
<dbReference type="InterPro" id="IPR054827">
    <property type="entry name" value="thermosome_alpha"/>
</dbReference>
<dbReference type="GO" id="GO:0140662">
    <property type="term" value="F:ATP-dependent protein folding chaperone"/>
    <property type="evidence" value="ECO:0007669"/>
    <property type="project" value="InterPro"/>
</dbReference>
<evidence type="ECO:0000256" key="1">
    <source>
        <dbReference type="ARBA" id="ARBA00008020"/>
    </source>
</evidence>
<gene>
    <name evidence="6" type="ordered locus">NEQ141</name>
</gene>
<dbReference type="AlphaFoldDB" id="Q74N99"/>
<dbReference type="BioCyc" id="NEQU228908:GJB6-152-MONOMER"/>
<dbReference type="InterPro" id="IPR027413">
    <property type="entry name" value="GROEL-like_equatorial_sf"/>
</dbReference>
<comment type="similarity">
    <text evidence="1 5">Belongs to the TCP-1 chaperonin family.</text>
</comment>
<dbReference type="GO" id="GO:0005524">
    <property type="term" value="F:ATP binding"/>
    <property type="evidence" value="ECO:0007669"/>
    <property type="project" value="UniProtKB-KW"/>
</dbReference>
<keyword evidence="7" id="KW-1185">Reference proteome</keyword>
<dbReference type="PATRIC" id="fig|228908.8.peg.145"/>
<dbReference type="NCBIfam" id="NF041083">
    <property type="entry name" value="thermosome_beta"/>
    <property type="match status" value="1"/>
</dbReference>
<evidence type="ECO:0000313" key="7">
    <source>
        <dbReference type="Proteomes" id="UP000000578"/>
    </source>
</evidence>
<dbReference type="CDD" id="cd03343">
    <property type="entry name" value="cpn60"/>
    <property type="match status" value="1"/>
</dbReference>
<dbReference type="NCBIfam" id="NF041082">
    <property type="entry name" value="thermosome_alpha"/>
    <property type="match status" value="1"/>
</dbReference>
<dbReference type="STRING" id="228908.NEQ141"/>
<dbReference type="PRINTS" id="PR00304">
    <property type="entry name" value="TCOMPLEXTCP1"/>
</dbReference>
<dbReference type="Gene3D" id="3.50.7.10">
    <property type="entry name" value="GroEL"/>
    <property type="match status" value="1"/>
</dbReference>
<dbReference type="PROSITE" id="PS00751">
    <property type="entry name" value="TCP1_2"/>
    <property type="match status" value="1"/>
</dbReference>
<dbReference type="SUPFAM" id="SSF52029">
    <property type="entry name" value="GroEL apical domain-like"/>
    <property type="match status" value="1"/>
</dbReference>
<dbReference type="GO" id="GO:0032991">
    <property type="term" value="C:protein-containing complex"/>
    <property type="evidence" value="ECO:0007669"/>
    <property type="project" value="UniProtKB-ARBA"/>
</dbReference>
<evidence type="ECO:0000256" key="3">
    <source>
        <dbReference type="ARBA" id="ARBA00022840"/>
    </source>
</evidence>
<dbReference type="InterPro" id="IPR017998">
    <property type="entry name" value="Chaperone_TCP-1"/>
</dbReference>
<dbReference type="EMBL" id="AE017199">
    <property type="protein sequence ID" value="AAR38997.1"/>
    <property type="molecule type" value="Genomic_DNA"/>
</dbReference>
<organism evidence="6 7">
    <name type="scientific">Nanoarchaeum equitans (strain Kin4-M)</name>
    <dbReference type="NCBI Taxonomy" id="228908"/>
    <lineage>
        <taxon>Archaea</taxon>
        <taxon>Nanobdellota</taxon>
        <taxon>Candidatus Nanoarchaeia</taxon>
        <taxon>Nanoarchaeales</taxon>
        <taxon>Nanoarchaeaceae</taxon>
        <taxon>Nanoarchaeum</taxon>
    </lineage>
</organism>
<dbReference type="GO" id="GO:0051082">
    <property type="term" value="F:unfolded protein binding"/>
    <property type="evidence" value="ECO:0007669"/>
    <property type="project" value="InterPro"/>
</dbReference>
<dbReference type="SUPFAM" id="SSF54849">
    <property type="entry name" value="GroEL-intermediate domain like"/>
    <property type="match status" value="1"/>
</dbReference>
<evidence type="ECO:0000256" key="5">
    <source>
        <dbReference type="RuleBase" id="RU004187"/>
    </source>
</evidence>
<dbReference type="GO" id="GO:0005737">
    <property type="term" value="C:cytoplasm"/>
    <property type="evidence" value="ECO:0007669"/>
    <property type="project" value="UniProtKB-ARBA"/>
</dbReference>
<dbReference type="KEGG" id="neq:NEQ141"/>
<sequence>MTKSVQPVIILPENYVRTVGRDALRTNIMAARLVAETVRTTLGPRGMDKMLVDELGDITVTNDGVTILEQMEVVHPAAKLIVEVAKTQEEEVGDGTTTAVVIAGELLKNAEELLDMGVHPTVIAEGYRKAADRALKELDEIAEKITKDDVEVLKKIAKTAMTGKVAELARDFLADLVVDAVRKVTYEVDGKTVVDIDSIKIEKKIGGGVEDTELVDGVVIDKERVHPGMPKVVKNAKIALINGALEVKETEIDARINITSPEQLDAFLRKEEEMLKRMVDKIKEVGANVVFVQKGIDDLAAYYLAKYGIFAVRRVKKSDMEKLAKATGARIVTNVEDLTPEDLGEAELVEERKVAGESMVFVTGCKNPRAVTILIRGGTEHIVDEIERALTDAMKDVAVALKDGKVVAGGGAVEVELAKRLREWAQQLPSKEQLAALKFADSLEIIPQTLAENAGLDPIEIMAELRSRHEKGEKWAGVDVFEGKVADMWEKGVIEPFRVKSQAIKSATEAAIMILRIDDVIAATKKEGESKKEPELPEEE</sequence>
<dbReference type="EnsemblBacteria" id="AAR38997">
    <property type="protein sequence ID" value="AAR38997"/>
    <property type="gene ID" value="NEQ141"/>
</dbReference>
<dbReference type="NCBIfam" id="TIGR02339">
    <property type="entry name" value="thermosome_arch"/>
    <property type="match status" value="1"/>
</dbReference>
<dbReference type="PROSITE" id="PS00750">
    <property type="entry name" value="TCP1_1"/>
    <property type="match status" value="1"/>
</dbReference>
<dbReference type="Gene3D" id="3.30.260.10">
    <property type="entry name" value="TCP-1-like chaperonin intermediate domain"/>
    <property type="match status" value="1"/>
</dbReference>
<keyword evidence="4 5" id="KW-0143">Chaperone</keyword>
<dbReference type="PANTHER" id="PTHR11353">
    <property type="entry name" value="CHAPERONIN"/>
    <property type="match status" value="1"/>
</dbReference>
<dbReference type="InterPro" id="IPR027409">
    <property type="entry name" value="GroEL-like_apical_dom_sf"/>
</dbReference>
<evidence type="ECO:0000256" key="4">
    <source>
        <dbReference type="ARBA" id="ARBA00023186"/>
    </source>
</evidence>
<dbReference type="InterPro" id="IPR027410">
    <property type="entry name" value="TCP-1-like_intermed_sf"/>
</dbReference>
<dbReference type="GO" id="GO:0016887">
    <property type="term" value="F:ATP hydrolysis activity"/>
    <property type="evidence" value="ECO:0007669"/>
    <property type="project" value="InterPro"/>
</dbReference>
<dbReference type="PROSITE" id="PS00995">
    <property type="entry name" value="TCP1_3"/>
    <property type="match status" value="1"/>
</dbReference>
<dbReference type="SUPFAM" id="SSF48592">
    <property type="entry name" value="GroEL equatorial domain-like"/>
    <property type="match status" value="1"/>
</dbReference>
<dbReference type="HOGENOM" id="CLU_008891_7_3_2"/>
<reference evidence="6 7" key="1">
    <citation type="journal article" date="2003" name="Proc. Natl. Acad. Sci. U.S.A.">
        <title>The genome of Nanoarchaeum equitans: insights into early archaeal evolution and derived parasitism.</title>
        <authorList>
            <person name="Waters E."/>
            <person name="Hohn M.J."/>
            <person name="Ahel I."/>
            <person name="Graham D.E."/>
            <person name="Adams M.D."/>
            <person name="Barnstead M."/>
            <person name="Beeson K.Y."/>
            <person name="Bibbs L."/>
            <person name="Bolanos R."/>
            <person name="Keller M."/>
            <person name="Kretz K."/>
            <person name="Lin X."/>
            <person name="Mathur E."/>
            <person name="Ni J."/>
            <person name="Podar M."/>
            <person name="Richardson T."/>
            <person name="Sutton G.G."/>
            <person name="Simon M."/>
            <person name="Soll D."/>
            <person name="Stetter K.O."/>
            <person name="Short J.M."/>
            <person name="Noordewier M."/>
        </authorList>
    </citation>
    <scope>NUCLEOTIDE SEQUENCE [LARGE SCALE GENOMIC DNA]</scope>
    <source>
        <strain evidence="6 7">Kin4-M</strain>
    </source>
</reference>